<dbReference type="GO" id="GO:0006412">
    <property type="term" value="P:translation"/>
    <property type="evidence" value="ECO:0007669"/>
    <property type="project" value="InterPro"/>
</dbReference>
<reference evidence="5" key="1">
    <citation type="journal article" date="2021" name="IMA Fungus">
        <title>Genomic characterization of three marine fungi, including Emericellopsis atlantica sp. nov. with signatures of a generalist lifestyle and marine biomass degradation.</title>
        <authorList>
            <person name="Hagestad O.C."/>
            <person name="Hou L."/>
            <person name="Andersen J.H."/>
            <person name="Hansen E.H."/>
            <person name="Altermark B."/>
            <person name="Li C."/>
            <person name="Kuhnert E."/>
            <person name="Cox R.J."/>
            <person name="Crous P.W."/>
            <person name="Spatafora J.W."/>
            <person name="Lail K."/>
            <person name="Amirebrahimi M."/>
            <person name="Lipzen A."/>
            <person name="Pangilinan J."/>
            <person name="Andreopoulos W."/>
            <person name="Hayes R.D."/>
            <person name="Ng V."/>
            <person name="Grigoriev I.V."/>
            <person name="Jackson S.A."/>
            <person name="Sutton T.D.S."/>
            <person name="Dobson A.D.W."/>
            <person name="Rama T."/>
        </authorList>
    </citation>
    <scope>NUCLEOTIDE SEQUENCE</scope>
    <source>
        <strain evidence="5">TRa3180A</strain>
    </source>
</reference>
<evidence type="ECO:0000313" key="5">
    <source>
        <dbReference type="EMBL" id="KAG9245775.1"/>
    </source>
</evidence>
<dbReference type="EMBL" id="MU253831">
    <property type="protein sequence ID" value="KAG9245775.1"/>
    <property type="molecule type" value="Genomic_DNA"/>
</dbReference>
<gene>
    <name evidence="5" type="ORF">BJ878DRAFT_334375</name>
</gene>
<dbReference type="SMART" id="SM01387">
    <property type="entry name" value="Ribosomal_S15"/>
    <property type="match status" value="1"/>
</dbReference>
<dbReference type="GO" id="GO:0003735">
    <property type="term" value="F:structural constituent of ribosome"/>
    <property type="evidence" value="ECO:0007669"/>
    <property type="project" value="InterPro"/>
</dbReference>
<dbReference type="CDD" id="cd00353">
    <property type="entry name" value="Ribosomal_S15p_S13e"/>
    <property type="match status" value="1"/>
</dbReference>
<name>A0A9P8CGJ3_9HELO</name>
<dbReference type="OrthoDB" id="441444at2759"/>
<accession>A0A9P8CGJ3</accession>
<feature type="region of interest" description="Disordered" evidence="4">
    <location>
        <begin position="194"/>
        <end position="229"/>
    </location>
</feature>
<dbReference type="GO" id="GO:0005737">
    <property type="term" value="C:cytoplasm"/>
    <property type="evidence" value="ECO:0007669"/>
    <property type="project" value="UniProtKB-ARBA"/>
</dbReference>
<dbReference type="GO" id="GO:0005840">
    <property type="term" value="C:ribosome"/>
    <property type="evidence" value="ECO:0007669"/>
    <property type="project" value="UniProtKB-KW"/>
</dbReference>
<dbReference type="Proteomes" id="UP000887226">
    <property type="component" value="Unassembled WGS sequence"/>
</dbReference>
<dbReference type="InterPro" id="IPR005290">
    <property type="entry name" value="Ribosomal_uS15_bac-type"/>
</dbReference>
<sequence>MPPRIHLRAGASPLCLRSAPTPNGPLPITIVANSSSAATKRRHVDPYTLAQAKQRKIANEARQRVLKVQRTEALGDPVRGVPTPFLQSFDNVGGSANIGIPITSATDAVLNHFLKPDELDKAIKHSHSLAEPTPNSDYQRDPVEEEEKVQRHKEQHGRAQEALFRILNLVNASQKEKTRANVRRCIDIFGRHSTDTTLRPRAPTNSVLDEGKPPLPQKTPRAGPDTGSSEVQISILTVKIRALANQMEQPGGQKDKINKRNLRVMVHKRQKLLRYLREKERGGDRWRHLVEKLGLSEGTWVGEISL</sequence>
<dbReference type="GO" id="GO:1990904">
    <property type="term" value="C:ribonucleoprotein complex"/>
    <property type="evidence" value="ECO:0007669"/>
    <property type="project" value="UniProtKB-KW"/>
</dbReference>
<dbReference type="PANTHER" id="PTHR23321">
    <property type="entry name" value="RIBOSOMAL PROTEIN S15, BACTERIAL AND ORGANELLAR"/>
    <property type="match status" value="1"/>
</dbReference>
<dbReference type="InterPro" id="IPR009068">
    <property type="entry name" value="uS15_NS1_RNA-bd_sf"/>
</dbReference>
<feature type="region of interest" description="Disordered" evidence="4">
    <location>
        <begin position="126"/>
        <end position="148"/>
    </location>
</feature>
<evidence type="ECO:0000256" key="3">
    <source>
        <dbReference type="ARBA" id="ARBA00023274"/>
    </source>
</evidence>
<dbReference type="SUPFAM" id="SSF47060">
    <property type="entry name" value="S15/NS1 RNA-binding domain"/>
    <property type="match status" value="1"/>
</dbReference>
<comment type="caution">
    <text evidence="5">The sequence shown here is derived from an EMBL/GenBank/DDBJ whole genome shotgun (WGS) entry which is preliminary data.</text>
</comment>
<organism evidence="5 6">
    <name type="scientific">Calycina marina</name>
    <dbReference type="NCBI Taxonomy" id="1763456"/>
    <lineage>
        <taxon>Eukaryota</taxon>
        <taxon>Fungi</taxon>
        <taxon>Dikarya</taxon>
        <taxon>Ascomycota</taxon>
        <taxon>Pezizomycotina</taxon>
        <taxon>Leotiomycetes</taxon>
        <taxon>Helotiales</taxon>
        <taxon>Pezizellaceae</taxon>
        <taxon>Calycina</taxon>
    </lineage>
</organism>
<keyword evidence="6" id="KW-1185">Reference proteome</keyword>
<protein>
    <submittedName>
        <fullName evidence="5">Ribosomal protein-like protein S15</fullName>
    </submittedName>
</protein>
<dbReference type="PANTHER" id="PTHR23321:SF26">
    <property type="entry name" value="SMALL RIBOSOMAL SUBUNIT PROTEIN US15M"/>
    <property type="match status" value="1"/>
</dbReference>
<evidence type="ECO:0000256" key="2">
    <source>
        <dbReference type="ARBA" id="ARBA00022980"/>
    </source>
</evidence>
<evidence type="ECO:0000256" key="4">
    <source>
        <dbReference type="SAM" id="MobiDB-lite"/>
    </source>
</evidence>
<keyword evidence="3" id="KW-0687">Ribonucleoprotein</keyword>
<dbReference type="AlphaFoldDB" id="A0A9P8CGJ3"/>
<evidence type="ECO:0000313" key="6">
    <source>
        <dbReference type="Proteomes" id="UP000887226"/>
    </source>
</evidence>
<keyword evidence="2 5" id="KW-0689">Ribosomal protein</keyword>
<dbReference type="Gene3D" id="1.10.287.10">
    <property type="entry name" value="S15/NS1, RNA-binding"/>
    <property type="match status" value="1"/>
</dbReference>
<evidence type="ECO:0000256" key="1">
    <source>
        <dbReference type="ARBA" id="ARBA00008434"/>
    </source>
</evidence>
<comment type="similarity">
    <text evidence="1">Belongs to the universal ribosomal protein uS15 family.</text>
</comment>
<dbReference type="Pfam" id="PF00312">
    <property type="entry name" value="Ribosomal_S15"/>
    <property type="match status" value="1"/>
</dbReference>
<proteinExistence type="inferred from homology"/>
<dbReference type="InterPro" id="IPR000589">
    <property type="entry name" value="Ribosomal_uS15"/>
</dbReference>